<name>A0A6A5Y027_9PLEO</name>
<organism evidence="1 2">
    <name type="scientific">Aaosphaeria arxii CBS 175.79</name>
    <dbReference type="NCBI Taxonomy" id="1450172"/>
    <lineage>
        <taxon>Eukaryota</taxon>
        <taxon>Fungi</taxon>
        <taxon>Dikarya</taxon>
        <taxon>Ascomycota</taxon>
        <taxon>Pezizomycotina</taxon>
        <taxon>Dothideomycetes</taxon>
        <taxon>Pleosporomycetidae</taxon>
        <taxon>Pleosporales</taxon>
        <taxon>Pleosporales incertae sedis</taxon>
        <taxon>Aaosphaeria</taxon>
    </lineage>
</organism>
<dbReference type="AlphaFoldDB" id="A0A6A5Y027"/>
<sequence length="151" mass="16714">MNGNPEISDGDKNITTTKRTIYEVYITSEIPRLIQVYQFSTVAPHFIASRDHALSTDELIKQTSARGSETGDHLCDSQVRHWGVEADSPEARCVEAAKDLVVHNLAGSTAGTSRTRCDTNPQIELDSVLPHREVMLVKVLEPRYADSSTCE</sequence>
<dbReference type="Proteomes" id="UP000799778">
    <property type="component" value="Unassembled WGS sequence"/>
</dbReference>
<proteinExistence type="predicted"/>
<evidence type="ECO:0000313" key="1">
    <source>
        <dbReference type="EMBL" id="KAF2018417.1"/>
    </source>
</evidence>
<evidence type="ECO:0000313" key="2">
    <source>
        <dbReference type="Proteomes" id="UP000799778"/>
    </source>
</evidence>
<dbReference type="RefSeq" id="XP_033386756.1">
    <property type="nucleotide sequence ID" value="XM_033531884.1"/>
</dbReference>
<keyword evidence="2" id="KW-1185">Reference proteome</keyword>
<dbReference type="GeneID" id="54289281"/>
<reference evidence="1" key="1">
    <citation type="journal article" date="2020" name="Stud. Mycol.">
        <title>101 Dothideomycetes genomes: a test case for predicting lifestyles and emergence of pathogens.</title>
        <authorList>
            <person name="Haridas S."/>
            <person name="Albert R."/>
            <person name="Binder M."/>
            <person name="Bloem J."/>
            <person name="Labutti K."/>
            <person name="Salamov A."/>
            <person name="Andreopoulos B."/>
            <person name="Baker S."/>
            <person name="Barry K."/>
            <person name="Bills G."/>
            <person name="Bluhm B."/>
            <person name="Cannon C."/>
            <person name="Castanera R."/>
            <person name="Culley D."/>
            <person name="Daum C."/>
            <person name="Ezra D."/>
            <person name="Gonzalez J."/>
            <person name="Henrissat B."/>
            <person name="Kuo A."/>
            <person name="Liang C."/>
            <person name="Lipzen A."/>
            <person name="Lutzoni F."/>
            <person name="Magnuson J."/>
            <person name="Mondo S."/>
            <person name="Nolan M."/>
            <person name="Ohm R."/>
            <person name="Pangilinan J."/>
            <person name="Park H.-J."/>
            <person name="Ramirez L."/>
            <person name="Alfaro M."/>
            <person name="Sun H."/>
            <person name="Tritt A."/>
            <person name="Yoshinaga Y."/>
            <person name="Zwiers L.-H."/>
            <person name="Turgeon B."/>
            <person name="Goodwin S."/>
            <person name="Spatafora J."/>
            <person name="Crous P."/>
            <person name="Grigoriev I."/>
        </authorList>
    </citation>
    <scope>NUCLEOTIDE SEQUENCE</scope>
    <source>
        <strain evidence="1">CBS 175.79</strain>
    </source>
</reference>
<gene>
    <name evidence="1" type="ORF">BU24DRAFT_461356</name>
</gene>
<accession>A0A6A5Y027</accession>
<protein>
    <submittedName>
        <fullName evidence="1">Uncharacterized protein</fullName>
    </submittedName>
</protein>
<dbReference type="EMBL" id="ML978068">
    <property type="protein sequence ID" value="KAF2018417.1"/>
    <property type="molecule type" value="Genomic_DNA"/>
</dbReference>